<evidence type="ECO:0000256" key="6">
    <source>
        <dbReference type="ARBA" id="ARBA00022747"/>
    </source>
</evidence>
<dbReference type="PANTHER" id="PTHR42998">
    <property type="entry name" value="TYPE I RESTRICTION ENZYME HINDVIIP M PROTEIN-RELATED"/>
    <property type="match status" value="1"/>
</dbReference>
<dbReference type="InterPro" id="IPR029063">
    <property type="entry name" value="SAM-dependent_MTases_sf"/>
</dbReference>
<keyword evidence="4" id="KW-0808">Transferase</keyword>
<keyword evidence="6" id="KW-0680">Restriction system</keyword>
<evidence type="ECO:0000259" key="10">
    <source>
        <dbReference type="Pfam" id="PF12161"/>
    </source>
</evidence>
<evidence type="ECO:0000256" key="5">
    <source>
        <dbReference type="ARBA" id="ARBA00022691"/>
    </source>
</evidence>
<evidence type="ECO:0000256" key="4">
    <source>
        <dbReference type="ARBA" id="ARBA00022679"/>
    </source>
</evidence>
<evidence type="ECO:0000313" key="11">
    <source>
        <dbReference type="EMBL" id="KYF58604.1"/>
    </source>
</evidence>
<dbReference type="PANTHER" id="PTHR42998:SF1">
    <property type="entry name" value="TYPE I RESTRICTION ENZYME HINDI METHYLASE SUBUNIT"/>
    <property type="match status" value="1"/>
</dbReference>
<dbReference type="CDD" id="cd02440">
    <property type="entry name" value="AdoMet_MTases"/>
    <property type="match status" value="1"/>
</dbReference>
<feature type="domain" description="N6 adenine-specific DNA methyltransferase N-terminal" evidence="10">
    <location>
        <begin position="8"/>
        <end position="122"/>
    </location>
</feature>
<dbReference type="AlphaFoldDB" id="A0A150PSD5"/>
<dbReference type="GO" id="GO:0009007">
    <property type="term" value="F:site-specific DNA-methyltransferase (adenine-specific) activity"/>
    <property type="evidence" value="ECO:0007669"/>
    <property type="project" value="UniProtKB-EC"/>
</dbReference>
<dbReference type="Pfam" id="PF02384">
    <property type="entry name" value="N6_Mtase"/>
    <property type="match status" value="1"/>
</dbReference>
<proteinExistence type="inferred from homology"/>
<organism evidence="11 12">
    <name type="scientific">Sorangium cellulosum</name>
    <name type="common">Polyangium cellulosum</name>
    <dbReference type="NCBI Taxonomy" id="56"/>
    <lineage>
        <taxon>Bacteria</taxon>
        <taxon>Pseudomonadati</taxon>
        <taxon>Myxococcota</taxon>
        <taxon>Polyangia</taxon>
        <taxon>Polyangiales</taxon>
        <taxon>Polyangiaceae</taxon>
        <taxon>Sorangium</taxon>
    </lineage>
</organism>
<name>A0A150PSD5_SORCE</name>
<feature type="coiled-coil region" evidence="8">
    <location>
        <begin position="480"/>
        <end position="510"/>
    </location>
</feature>
<dbReference type="GO" id="GO:0008170">
    <property type="term" value="F:N-methyltransferase activity"/>
    <property type="evidence" value="ECO:0007669"/>
    <property type="project" value="InterPro"/>
</dbReference>
<evidence type="ECO:0000256" key="3">
    <source>
        <dbReference type="ARBA" id="ARBA00022603"/>
    </source>
</evidence>
<dbReference type="Gene3D" id="1.20.1260.30">
    <property type="match status" value="1"/>
</dbReference>
<dbReference type="GO" id="GO:0003677">
    <property type="term" value="F:DNA binding"/>
    <property type="evidence" value="ECO:0007669"/>
    <property type="project" value="InterPro"/>
</dbReference>
<evidence type="ECO:0000256" key="2">
    <source>
        <dbReference type="ARBA" id="ARBA00011900"/>
    </source>
</evidence>
<dbReference type="Pfam" id="PF12161">
    <property type="entry name" value="HsdM_N"/>
    <property type="match status" value="1"/>
</dbReference>
<evidence type="ECO:0000256" key="7">
    <source>
        <dbReference type="ARBA" id="ARBA00047942"/>
    </source>
</evidence>
<dbReference type="Gene3D" id="3.40.50.150">
    <property type="entry name" value="Vaccinia Virus protein VP39"/>
    <property type="match status" value="1"/>
</dbReference>
<dbReference type="InterPro" id="IPR038333">
    <property type="entry name" value="T1MK-like_N_sf"/>
</dbReference>
<gene>
    <name evidence="11" type="ORF">BE08_17970</name>
</gene>
<evidence type="ECO:0000256" key="1">
    <source>
        <dbReference type="ARBA" id="ARBA00006594"/>
    </source>
</evidence>
<protein>
    <recommendedName>
        <fullName evidence="2">site-specific DNA-methyltransferase (adenine-specific)</fullName>
        <ecNumber evidence="2">2.1.1.72</ecNumber>
    </recommendedName>
</protein>
<evidence type="ECO:0000259" key="9">
    <source>
        <dbReference type="Pfam" id="PF02384"/>
    </source>
</evidence>
<evidence type="ECO:0000256" key="8">
    <source>
        <dbReference type="SAM" id="Coils"/>
    </source>
</evidence>
<keyword evidence="3" id="KW-0489">Methyltransferase</keyword>
<comment type="caution">
    <text evidence="11">The sequence shown here is derived from an EMBL/GenBank/DDBJ whole genome shotgun (WGS) entry which is preliminary data.</text>
</comment>
<keyword evidence="5" id="KW-0949">S-adenosyl-L-methionine</keyword>
<dbReference type="EC" id="2.1.1.72" evidence="2"/>
<dbReference type="InterPro" id="IPR022749">
    <property type="entry name" value="D12N6_MeTrfase_N"/>
</dbReference>
<comment type="similarity">
    <text evidence="1">Belongs to the N(4)/N(6)-methyltransferase family.</text>
</comment>
<dbReference type="EMBL" id="JELY01000662">
    <property type="protein sequence ID" value="KYF58604.1"/>
    <property type="molecule type" value="Genomic_DNA"/>
</dbReference>
<dbReference type="InterPro" id="IPR052916">
    <property type="entry name" value="Type-I_RE_MTase_Subunit"/>
</dbReference>
<sequence length="515" mass="57509">MPLPADFEKRLWAAADQLWTNAALQPSEYATPVLALIFLKYADHRFAEAEKRLASPRRRGGVGKDDYRAEGVLFVPEEARFGRLLRLPEGADLGEALDDAMRAIEAENEELRDVLPKTYGRFGARTLEELLTIFGTIPESVEGDVFGRIYEYFLGNFAPRALQKGGEYFTPYAVVRLIVEVIEPYHGRIYDPCCGSGGMFVQSASFIAEHQRRPSDEMAVYGVEKVEQTLRLAKMNLAVHGLSGDIRMANTYYEDVHEQVGKFDYVMANPPFNQGAVDRGRLEGDRGRFPFGVPSVDSANYLWIQLFYSALGATGRAGFVMANSASDARGSELEIRRKLVQAGAVDVMVTLGSNLFYTVTLPVTLWFFDKRKAKGPRRDRVLFIDARHVYRQVDRAHRDLSPEQIEYLANIVRLYRGEEPEDLHGSGKLVKGSFPEGKYVDVPGLCKAATLADIEAQGFSLNPGRYVGVAGRAAEDFDFKERLIALNEELERLNGEAREIEAKIAEDVAAILELG</sequence>
<dbReference type="GO" id="GO:0009307">
    <property type="term" value="P:DNA restriction-modification system"/>
    <property type="evidence" value="ECO:0007669"/>
    <property type="project" value="UniProtKB-KW"/>
</dbReference>
<dbReference type="GO" id="GO:0032259">
    <property type="term" value="P:methylation"/>
    <property type="evidence" value="ECO:0007669"/>
    <property type="project" value="UniProtKB-KW"/>
</dbReference>
<reference evidence="11 12" key="1">
    <citation type="submission" date="2014-02" db="EMBL/GenBank/DDBJ databases">
        <title>The small core and large imbalanced accessory genome model reveals a collaborative survival strategy of Sorangium cellulosum strains in nature.</title>
        <authorList>
            <person name="Han K."/>
            <person name="Peng R."/>
            <person name="Blom J."/>
            <person name="Li Y.-Z."/>
        </authorList>
    </citation>
    <scope>NUCLEOTIDE SEQUENCE [LARGE SCALE GENOMIC DNA]</scope>
    <source>
        <strain evidence="11 12">So0157-25</strain>
    </source>
</reference>
<feature type="domain" description="DNA methylase adenine-specific" evidence="9">
    <location>
        <begin position="143"/>
        <end position="469"/>
    </location>
</feature>
<dbReference type="PRINTS" id="PR00507">
    <property type="entry name" value="N12N6MTFRASE"/>
</dbReference>
<dbReference type="Proteomes" id="UP000075420">
    <property type="component" value="Unassembled WGS sequence"/>
</dbReference>
<comment type="catalytic activity">
    <reaction evidence="7">
        <text>a 2'-deoxyadenosine in DNA + S-adenosyl-L-methionine = an N(6)-methyl-2'-deoxyadenosine in DNA + S-adenosyl-L-homocysteine + H(+)</text>
        <dbReference type="Rhea" id="RHEA:15197"/>
        <dbReference type="Rhea" id="RHEA-COMP:12418"/>
        <dbReference type="Rhea" id="RHEA-COMP:12419"/>
        <dbReference type="ChEBI" id="CHEBI:15378"/>
        <dbReference type="ChEBI" id="CHEBI:57856"/>
        <dbReference type="ChEBI" id="CHEBI:59789"/>
        <dbReference type="ChEBI" id="CHEBI:90615"/>
        <dbReference type="ChEBI" id="CHEBI:90616"/>
        <dbReference type="EC" id="2.1.1.72"/>
    </reaction>
</comment>
<accession>A0A150PSD5</accession>
<dbReference type="InterPro" id="IPR003356">
    <property type="entry name" value="DNA_methylase_A-5"/>
</dbReference>
<keyword evidence="8" id="KW-0175">Coiled coil</keyword>
<dbReference type="SUPFAM" id="SSF53335">
    <property type="entry name" value="S-adenosyl-L-methionine-dependent methyltransferases"/>
    <property type="match status" value="1"/>
</dbReference>
<evidence type="ECO:0000313" key="12">
    <source>
        <dbReference type="Proteomes" id="UP000075420"/>
    </source>
</evidence>